<dbReference type="InterPro" id="IPR043128">
    <property type="entry name" value="Rev_trsase/Diguanyl_cyclase"/>
</dbReference>
<feature type="domain" description="MHYT" evidence="5">
    <location>
        <begin position="6"/>
        <end position="203"/>
    </location>
</feature>
<feature type="transmembrane region" description="Helical" evidence="2">
    <location>
        <begin position="176"/>
        <end position="199"/>
    </location>
</feature>
<gene>
    <name evidence="6" type="ORF">ENW50_03015</name>
</gene>
<dbReference type="SUPFAM" id="SSF55073">
    <property type="entry name" value="Nucleotide cyclase"/>
    <property type="match status" value="1"/>
</dbReference>
<accession>A0A7V4XRG4</accession>
<dbReference type="PROSITE" id="PS50883">
    <property type="entry name" value="EAL"/>
    <property type="match status" value="1"/>
</dbReference>
<evidence type="ECO:0000259" key="4">
    <source>
        <dbReference type="PROSITE" id="PS50887"/>
    </source>
</evidence>
<dbReference type="InterPro" id="IPR035919">
    <property type="entry name" value="EAL_sf"/>
</dbReference>
<organism evidence="6">
    <name type="scientific">Acidobacterium capsulatum</name>
    <dbReference type="NCBI Taxonomy" id="33075"/>
    <lineage>
        <taxon>Bacteria</taxon>
        <taxon>Pseudomonadati</taxon>
        <taxon>Acidobacteriota</taxon>
        <taxon>Terriglobia</taxon>
        <taxon>Terriglobales</taxon>
        <taxon>Acidobacteriaceae</taxon>
        <taxon>Acidobacterium</taxon>
    </lineage>
</organism>
<dbReference type="PROSITE" id="PS50887">
    <property type="entry name" value="GGDEF"/>
    <property type="match status" value="1"/>
</dbReference>
<dbReference type="EMBL" id="DTKL01000017">
    <property type="protein sequence ID" value="HGY93651.1"/>
    <property type="molecule type" value="Genomic_DNA"/>
</dbReference>
<evidence type="ECO:0000256" key="1">
    <source>
        <dbReference type="ARBA" id="ARBA00051114"/>
    </source>
</evidence>
<name>A0A7V4XRG4_9BACT</name>
<dbReference type="InterPro" id="IPR029787">
    <property type="entry name" value="Nucleotide_cyclase"/>
</dbReference>
<dbReference type="AlphaFoldDB" id="A0A7V4XRG4"/>
<dbReference type="CDD" id="cd01949">
    <property type="entry name" value="GGDEF"/>
    <property type="match status" value="1"/>
</dbReference>
<dbReference type="InterPro" id="IPR000160">
    <property type="entry name" value="GGDEF_dom"/>
</dbReference>
<dbReference type="PANTHER" id="PTHR44757">
    <property type="entry name" value="DIGUANYLATE CYCLASE DGCP"/>
    <property type="match status" value="1"/>
</dbReference>
<dbReference type="FunFam" id="3.20.20.450:FF:000001">
    <property type="entry name" value="Cyclic di-GMP phosphodiesterase yahA"/>
    <property type="match status" value="1"/>
</dbReference>
<dbReference type="GO" id="GO:0071111">
    <property type="term" value="F:cyclic-guanylate-specific phosphodiesterase activity"/>
    <property type="evidence" value="ECO:0007669"/>
    <property type="project" value="UniProtKB-EC"/>
</dbReference>
<dbReference type="NCBIfam" id="TIGR00254">
    <property type="entry name" value="GGDEF"/>
    <property type="match status" value="1"/>
</dbReference>
<dbReference type="SUPFAM" id="SSF141868">
    <property type="entry name" value="EAL domain-like"/>
    <property type="match status" value="1"/>
</dbReference>
<comment type="caution">
    <text evidence="6">The sequence shown here is derived from an EMBL/GenBank/DDBJ whole genome shotgun (WGS) entry which is preliminary data.</text>
</comment>
<evidence type="ECO:0000259" key="5">
    <source>
        <dbReference type="PROSITE" id="PS50924"/>
    </source>
</evidence>
<dbReference type="Pfam" id="PF00563">
    <property type="entry name" value="EAL"/>
    <property type="match status" value="1"/>
</dbReference>
<dbReference type="SMART" id="SM00052">
    <property type="entry name" value="EAL"/>
    <property type="match status" value="1"/>
</dbReference>
<feature type="transmembrane region" description="Helical" evidence="2">
    <location>
        <begin position="6"/>
        <end position="24"/>
    </location>
</feature>
<feature type="transmembrane region" description="Helical" evidence="2">
    <location>
        <begin position="219"/>
        <end position="241"/>
    </location>
</feature>
<feature type="domain" description="EAL" evidence="3">
    <location>
        <begin position="438"/>
        <end position="692"/>
    </location>
</feature>
<sequence length="694" mass="75815">MLHGTYNAGLVTASLLMAMFASYVSLDMAGRIAAAHTRAVQRTWLAGGAIAMGIGIWSMHFIGMLAFRLPIPMGYNPWITFVSLLIAIASSAFALWRVSQATLGPARLIPGALLMGAGVCGMHYTGMAAMRMQPGIQYVPWLVALSVVAAALTKKAALWLSFHLRQMPRASRRVRWLSYAAAIVMGGAIAGMHYTGMAAARFPMGSQCLAAQSGMTHGWLAALIILFSLAVLTIALIISVLDLRLEMRTAVLSSSLADANQELQFLALHDALTKLPNRMLFEDRLRQEVEIARREQNSFAVLFLDLDGFKQVNDAYGHHVGDLLLVEAAGRICSSVRARDTLARLGGDEFVLLAKVNDSSEAANIADKLVALLQTPFHVAEVDLQISASIGIAMFHGRDRDARDLVKHADAAMYHAKALGRSGYCFFESSMAEDAEKQLGLLKDLRLALKRNQFQLYYQPKIETVSRVLLGVEALVRWNHPERGLLSPGQFIPLAEKTGLIFQIGHWVLNEACRQMSLWRAAGHTGWTISINLSAMQFNHPAMVRMVREALEAHQLSPHCLILEITETTAMHNADNSLAILQQLSDMGVRISIDDFGTGYSSLLYLKRLPASELKIDRGFVKDLATNSDDAAIIASIVALGRILNLKVVAEGVETLEQQDYLSQLGCNSLQGYLLGRPMPGDEFLATVAPPRSA</sequence>
<dbReference type="GO" id="GO:0016020">
    <property type="term" value="C:membrane"/>
    <property type="evidence" value="ECO:0007669"/>
    <property type="project" value="UniProtKB-UniRule"/>
</dbReference>
<evidence type="ECO:0000259" key="3">
    <source>
        <dbReference type="PROSITE" id="PS50883"/>
    </source>
</evidence>
<dbReference type="FunFam" id="3.30.70.270:FF:000001">
    <property type="entry name" value="Diguanylate cyclase domain protein"/>
    <property type="match status" value="1"/>
</dbReference>
<keyword evidence="2" id="KW-1133">Transmembrane helix</keyword>
<dbReference type="PANTHER" id="PTHR44757:SF2">
    <property type="entry name" value="BIOFILM ARCHITECTURE MAINTENANCE PROTEIN MBAA"/>
    <property type="match status" value="1"/>
</dbReference>
<dbReference type="InterPro" id="IPR001633">
    <property type="entry name" value="EAL_dom"/>
</dbReference>
<feature type="domain" description="GGDEF" evidence="4">
    <location>
        <begin position="297"/>
        <end position="429"/>
    </location>
</feature>
<dbReference type="SMART" id="SM00267">
    <property type="entry name" value="GGDEF"/>
    <property type="match status" value="1"/>
</dbReference>
<dbReference type="PROSITE" id="PS50924">
    <property type="entry name" value="MHYT"/>
    <property type="match status" value="1"/>
</dbReference>
<proteinExistence type="predicted"/>
<feature type="transmembrane region" description="Helical" evidence="2">
    <location>
        <begin position="44"/>
        <end position="66"/>
    </location>
</feature>
<dbReference type="Gene3D" id="3.30.70.270">
    <property type="match status" value="1"/>
</dbReference>
<feature type="transmembrane region" description="Helical" evidence="2">
    <location>
        <begin position="78"/>
        <end position="96"/>
    </location>
</feature>
<protein>
    <submittedName>
        <fullName evidence="6">Bifunctional diguanylate cyclase/phosphodiesterase</fullName>
    </submittedName>
</protein>
<dbReference type="Gene3D" id="3.20.20.450">
    <property type="entry name" value="EAL domain"/>
    <property type="match status" value="1"/>
</dbReference>
<feature type="transmembrane region" description="Helical" evidence="2">
    <location>
        <begin position="108"/>
        <end position="126"/>
    </location>
</feature>
<dbReference type="CDD" id="cd01948">
    <property type="entry name" value="EAL"/>
    <property type="match status" value="1"/>
</dbReference>
<keyword evidence="2" id="KW-0472">Membrane</keyword>
<dbReference type="Pfam" id="PF00990">
    <property type="entry name" value="GGDEF"/>
    <property type="match status" value="1"/>
</dbReference>
<feature type="transmembrane region" description="Helical" evidence="2">
    <location>
        <begin position="138"/>
        <end position="164"/>
    </location>
</feature>
<evidence type="ECO:0000313" key="6">
    <source>
        <dbReference type="EMBL" id="HGY93651.1"/>
    </source>
</evidence>
<dbReference type="GO" id="GO:0071732">
    <property type="term" value="P:cellular response to nitric oxide"/>
    <property type="evidence" value="ECO:0007669"/>
    <property type="project" value="UniProtKB-ARBA"/>
</dbReference>
<dbReference type="Pfam" id="PF03707">
    <property type="entry name" value="MHYT"/>
    <property type="match status" value="3"/>
</dbReference>
<keyword evidence="2" id="KW-0812">Transmembrane</keyword>
<reference evidence="6" key="1">
    <citation type="journal article" date="2020" name="mSystems">
        <title>Genome- and Community-Level Interaction Insights into Carbon Utilization and Element Cycling Functions of Hydrothermarchaeota in Hydrothermal Sediment.</title>
        <authorList>
            <person name="Zhou Z."/>
            <person name="Liu Y."/>
            <person name="Xu W."/>
            <person name="Pan J."/>
            <person name="Luo Z.H."/>
            <person name="Li M."/>
        </authorList>
    </citation>
    <scope>NUCLEOTIDE SEQUENCE [LARGE SCALE GENOMIC DNA]</scope>
    <source>
        <strain evidence="6">SpSt-855</strain>
    </source>
</reference>
<comment type="catalytic activity">
    <reaction evidence="1">
        <text>3',3'-c-di-GMP + H2O = 5'-phosphoguanylyl(3'-&gt;5')guanosine + H(+)</text>
        <dbReference type="Rhea" id="RHEA:24902"/>
        <dbReference type="ChEBI" id="CHEBI:15377"/>
        <dbReference type="ChEBI" id="CHEBI:15378"/>
        <dbReference type="ChEBI" id="CHEBI:58754"/>
        <dbReference type="ChEBI" id="CHEBI:58805"/>
        <dbReference type="EC" id="3.1.4.52"/>
    </reaction>
    <physiologicalReaction direction="left-to-right" evidence="1">
        <dbReference type="Rhea" id="RHEA:24903"/>
    </physiologicalReaction>
</comment>
<dbReference type="InterPro" id="IPR052155">
    <property type="entry name" value="Biofilm_reg_signaling"/>
</dbReference>
<dbReference type="InterPro" id="IPR005330">
    <property type="entry name" value="MHYT_dom"/>
</dbReference>
<evidence type="ECO:0000256" key="2">
    <source>
        <dbReference type="PROSITE-ProRule" id="PRU00244"/>
    </source>
</evidence>